<dbReference type="EC" id="3.1.1.29" evidence="3"/>
<evidence type="ECO:0000313" key="3">
    <source>
        <dbReference type="EMBL" id="MCV9929861.1"/>
    </source>
</evidence>
<sequence length="134" mass="15229">MEIEKIVTELTYKAVRSSGAGGQNVNKVSSKVVLSFDLRNSQALSDEEKVLLEIKLATRLTLDTVLILNCDEDRSQLKNKSIVTKRFLELIKNALIIQKPRKATKIPKSVIRKRIKDKKNVSEIKQSRKKPNLD</sequence>
<comment type="similarity">
    <text evidence="1">Belongs to the prokaryotic/mitochondrial release factor family.</text>
</comment>
<protein>
    <submittedName>
        <fullName evidence="3">Alternative ribosome rescue aminoacyl-tRNA hydrolase ArfB</fullName>
        <ecNumber evidence="3">3.1.1.29</ecNumber>
    </submittedName>
</protein>
<dbReference type="GO" id="GO:0043022">
    <property type="term" value="F:ribosome binding"/>
    <property type="evidence" value="ECO:0007669"/>
    <property type="project" value="TreeGrafter"/>
</dbReference>
<dbReference type="NCBIfam" id="NF006718">
    <property type="entry name" value="PRK09256.1"/>
    <property type="match status" value="1"/>
</dbReference>
<organism evidence="3 4">
    <name type="scientific">Flavobacterium shii</name>
    <dbReference type="NCBI Taxonomy" id="2987687"/>
    <lineage>
        <taxon>Bacteria</taxon>
        <taxon>Pseudomonadati</taxon>
        <taxon>Bacteroidota</taxon>
        <taxon>Flavobacteriia</taxon>
        <taxon>Flavobacteriales</taxon>
        <taxon>Flavobacteriaceae</taxon>
        <taxon>Flavobacterium</taxon>
    </lineage>
</organism>
<feature type="domain" description="Prokaryotic-type class I peptide chain release factors" evidence="2">
    <location>
        <begin position="16"/>
        <end position="32"/>
    </location>
</feature>
<dbReference type="PANTHER" id="PTHR47814:SF1">
    <property type="entry name" value="PEPTIDYL-TRNA HYDROLASE ARFB"/>
    <property type="match status" value="1"/>
</dbReference>
<keyword evidence="3" id="KW-0378">Hydrolase</keyword>
<reference evidence="3" key="1">
    <citation type="submission" date="2022-10" db="EMBL/GenBank/DDBJ databases">
        <title>Two novel species of Flavobacterium.</title>
        <authorList>
            <person name="Liu Q."/>
            <person name="Xin Y.-H."/>
        </authorList>
    </citation>
    <scope>NUCLEOTIDE SEQUENCE</scope>
    <source>
        <strain evidence="3">LS1R49</strain>
    </source>
</reference>
<gene>
    <name evidence="3" type="primary">arfB</name>
    <name evidence="3" type="ORF">OIU83_19530</name>
</gene>
<dbReference type="AlphaFoldDB" id="A0A9X3BZU8"/>
<proteinExistence type="inferred from homology"/>
<keyword evidence="4" id="KW-1185">Reference proteome</keyword>
<dbReference type="PANTHER" id="PTHR47814">
    <property type="entry name" value="PEPTIDYL-TRNA HYDROLASE ARFB"/>
    <property type="match status" value="1"/>
</dbReference>
<dbReference type="EMBL" id="JAOZEW010000024">
    <property type="protein sequence ID" value="MCV9929861.1"/>
    <property type="molecule type" value="Genomic_DNA"/>
</dbReference>
<dbReference type="InterPro" id="IPR000352">
    <property type="entry name" value="Pep_chain_release_fac_I"/>
</dbReference>
<evidence type="ECO:0000256" key="1">
    <source>
        <dbReference type="ARBA" id="ARBA00010835"/>
    </source>
</evidence>
<evidence type="ECO:0000259" key="2">
    <source>
        <dbReference type="PROSITE" id="PS00745"/>
    </source>
</evidence>
<comment type="caution">
    <text evidence="3">The sequence shown here is derived from an EMBL/GenBank/DDBJ whole genome shotgun (WGS) entry which is preliminary data.</text>
</comment>
<dbReference type="Pfam" id="PF00472">
    <property type="entry name" value="RF-1"/>
    <property type="match status" value="1"/>
</dbReference>
<dbReference type="RefSeq" id="WP_264207946.1">
    <property type="nucleotide sequence ID" value="NZ_JAOZEW010000024.1"/>
</dbReference>
<dbReference type="Proteomes" id="UP001151079">
    <property type="component" value="Unassembled WGS sequence"/>
</dbReference>
<evidence type="ECO:0000313" key="4">
    <source>
        <dbReference type="Proteomes" id="UP001151079"/>
    </source>
</evidence>
<accession>A0A9X3BZU8</accession>
<dbReference type="InterPro" id="IPR045853">
    <property type="entry name" value="Pep_chain_release_fac_I_sf"/>
</dbReference>
<dbReference type="Gene3D" id="3.30.160.20">
    <property type="match status" value="1"/>
</dbReference>
<dbReference type="SUPFAM" id="SSF75620">
    <property type="entry name" value="Release factor"/>
    <property type="match status" value="1"/>
</dbReference>
<dbReference type="GO" id="GO:0072344">
    <property type="term" value="P:rescue of stalled ribosome"/>
    <property type="evidence" value="ECO:0007669"/>
    <property type="project" value="TreeGrafter"/>
</dbReference>
<dbReference type="PROSITE" id="PS00745">
    <property type="entry name" value="RF_PROK_I"/>
    <property type="match status" value="1"/>
</dbReference>
<dbReference type="GO" id="GO:0004045">
    <property type="term" value="F:peptidyl-tRNA hydrolase activity"/>
    <property type="evidence" value="ECO:0007669"/>
    <property type="project" value="UniProtKB-EC"/>
</dbReference>
<dbReference type="GO" id="GO:0003747">
    <property type="term" value="F:translation release factor activity"/>
    <property type="evidence" value="ECO:0007669"/>
    <property type="project" value="InterPro"/>
</dbReference>
<name>A0A9X3BZU8_9FLAO</name>